<dbReference type="AlphaFoldDB" id="A0A2J6PX65"/>
<feature type="compositionally biased region" description="Basic residues" evidence="1">
    <location>
        <begin position="519"/>
        <end position="529"/>
    </location>
</feature>
<dbReference type="EMBL" id="KZ613493">
    <property type="protein sequence ID" value="PMD18615.1"/>
    <property type="molecule type" value="Genomic_DNA"/>
</dbReference>
<evidence type="ECO:0000313" key="2">
    <source>
        <dbReference type="EMBL" id="PMD18615.1"/>
    </source>
</evidence>
<dbReference type="Proteomes" id="UP000235672">
    <property type="component" value="Unassembled WGS sequence"/>
</dbReference>
<sequence length="623" mass="69836">MSFVGWKIPQPSFLLHRLYNRRLPDIELTTNTTITIRTVQEPETSAAMPREPRKIDSDEMALYQARYCDEYEETGTKLVVYPEDKVVRPIDRSAVHEDNWPMFVLKDTMPVREGGKIVNILLAVRDEPNFKVTGRVIVDNDMKARLCTFRGKSYKNLNGASIQLRKPDNIAIGFDPTTIWIASESGWFEVQPAREYREAFECVNHVINFFFLAVDHFEEIAKLLTVKKSLSTVRDDVEEVLFRYVNFIGSGVTILEVIDALRESKDYILNQFQKKMSSEYYVAGNKNLKWTDSNVYRWIYAGLPLDMPNILPADRVMALTKPPPLRSSVPVTAFKPNMKRSPTPPKKAEVSAPKVATPPPPQKGSPGPLASASAQTIISKKKKGDDTKIKAHHGEYISPQFPRGMLADFDNVETIVAVAFHAIHTKRQGTEMGLNMSKLRNCVYVDHAFDNSKASYQIFHYYAKKIAARLLELDPSLKDSILYEEVSKAPSTYDATLTDIEKQKVAKYTTANPPEVLKHRTTSGYRRKSPVKDLSPAAPAPSIGNVSSAMDTMSIISGSERAGTTNGKRSSNSPPAIKSSKKQKLDTSIVSRSREASPAQSGPAPVELDSLGKVIPKRVKRYY</sequence>
<feature type="region of interest" description="Disordered" evidence="1">
    <location>
        <begin position="329"/>
        <end position="388"/>
    </location>
</feature>
<name>A0A2J6PX65_9HELO</name>
<dbReference type="OrthoDB" id="5382953at2759"/>
<feature type="region of interest" description="Disordered" evidence="1">
    <location>
        <begin position="511"/>
        <end position="546"/>
    </location>
</feature>
<feature type="region of interest" description="Disordered" evidence="1">
    <location>
        <begin position="559"/>
        <end position="611"/>
    </location>
</feature>
<keyword evidence="3" id="KW-1185">Reference proteome</keyword>
<evidence type="ECO:0000256" key="1">
    <source>
        <dbReference type="SAM" id="MobiDB-lite"/>
    </source>
</evidence>
<dbReference type="STRING" id="1745343.A0A2J6PX65"/>
<proteinExistence type="predicted"/>
<gene>
    <name evidence="2" type="ORF">NA56DRAFT_751293</name>
</gene>
<protein>
    <submittedName>
        <fullName evidence="2">Uncharacterized protein</fullName>
    </submittedName>
</protein>
<accession>A0A2J6PX65</accession>
<evidence type="ECO:0000313" key="3">
    <source>
        <dbReference type="Proteomes" id="UP000235672"/>
    </source>
</evidence>
<reference evidence="2 3" key="1">
    <citation type="submission" date="2016-05" db="EMBL/GenBank/DDBJ databases">
        <title>A degradative enzymes factory behind the ericoid mycorrhizal symbiosis.</title>
        <authorList>
            <consortium name="DOE Joint Genome Institute"/>
            <person name="Martino E."/>
            <person name="Morin E."/>
            <person name="Grelet G."/>
            <person name="Kuo A."/>
            <person name="Kohler A."/>
            <person name="Daghino S."/>
            <person name="Barry K."/>
            <person name="Choi C."/>
            <person name="Cichocki N."/>
            <person name="Clum A."/>
            <person name="Copeland A."/>
            <person name="Hainaut M."/>
            <person name="Haridas S."/>
            <person name="Labutti K."/>
            <person name="Lindquist E."/>
            <person name="Lipzen A."/>
            <person name="Khouja H.-R."/>
            <person name="Murat C."/>
            <person name="Ohm R."/>
            <person name="Olson A."/>
            <person name="Spatafora J."/>
            <person name="Veneault-Fourrey C."/>
            <person name="Henrissat B."/>
            <person name="Grigoriev I."/>
            <person name="Martin F."/>
            <person name="Perotto S."/>
        </authorList>
    </citation>
    <scope>NUCLEOTIDE SEQUENCE [LARGE SCALE GENOMIC DNA]</scope>
    <source>
        <strain evidence="2 3">UAMH 7357</strain>
    </source>
</reference>
<feature type="compositionally biased region" description="Polar residues" evidence="1">
    <location>
        <begin position="559"/>
        <end position="574"/>
    </location>
</feature>
<organism evidence="2 3">
    <name type="scientific">Hyaloscypha hepaticicola</name>
    <dbReference type="NCBI Taxonomy" id="2082293"/>
    <lineage>
        <taxon>Eukaryota</taxon>
        <taxon>Fungi</taxon>
        <taxon>Dikarya</taxon>
        <taxon>Ascomycota</taxon>
        <taxon>Pezizomycotina</taxon>
        <taxon>Leotiomycetes</taxon>
        <taxon>Helotiales</taxon>
        <taxon>Hyaloscyphaceae</taxon>
        <taxon>Hyaloscypha</taxon>
    </lineage>
</organism>